<dbReference type="InterPro" id="IPR013011">
    <property type="entry name" value="PTS_EIIB_2"/>
</dbReference>
<dbReference type="AlphaFoldDB" id="G5IIL9"/>
<dbReference type="Pfam" id="PF02302">
    <property type="entry name" value="PTS_IIB"/>
    <property type="match status" value="1"/>
</dbReference>
<keyword evidence="1" id="KW-0808">Transferase</keyword>
<dbReference type="GO" id="GO:0009401">
    <property type="term" value="P:phosphoenolpyruvate-dependent sugar phosphotransferase system"/>
    <property type="evidence" value="ECO:0007669"/>
    <property type="project" value="InterPro"/>
</dbReference>
<proteinExistence type="predicted"/>
<organism evidence="3 4">
    <name type="scientific">Hungatella hathewayi WAL-18680</name>
    <dbReference type="NCBI Taxonomy" id="742737"/>
    <lineage>
        <taxon>Bacteria</taxon>
        <taxon>Bacillati</taxon>
        <taxon>Bacillota</taxon>
        <taxon>Clostridia</taxon>
        <taxon>Lachnospirales</taxon>
        <taxon>Lachnospiraceae</taxon>
        <taxon>Hungatella</taxon>
    </lineage>
</organism>
<dbReference type="Gene3D" id="3.40.50.2300">
    <property type="match status" value="1"/>
</dbReference>
<accession>G5IIL9</accession>
<dbReference type="EMBL" id="ADLN01000092">
    <property type="protein sequence ID" value="EHI58654.1"/>
    <property type="molecule type" value="Genomic_DNA"/>
</dbReference>
<dbReference type="InterPro" id="IPR036095">
    <property type="entry name" value="PTS_EIIB-like_sf"/>
</dbReference>
<sequence>MFTMYAVCASGIGTSLFSRKLIQDAVRELGYDTSDIRVSCIGVQEAIGTNTDVFVTGSTIAKNIPDMPGVEKVIVVNMINDLVGMKKALEPVLEKAEMAGKVKKL</sequence>
<evidence type="ECO:0000313" key="3">
    <source>
        <dbReference type="EMBL" id="EHI58654.1"/>
    </source>
</evidence>
<evidence type="ECO:0000256" key="1">
    <source>
        <dbReference type="ARBA" id="ARBA00022679"/>
    </source>
</evidence>
<dbReference type="PROSITE" id="PS51099">
    <property type="entry name" value="PTS_EIIB_TYPE_2"/>
    <property type="match status" value="1"/>
</dbReference>
<reference evidence="3 4" key="1">
    <citation type="submission" date="2011-08" db="EMBL/GenBank/DDBJ databases">
        <title>The Genome Sequence of Clostridium hathewayi WAL-18680.</title>
        <authorList>
            <consortium name="The Broad Institute Genome Sequencing Platform"/>
            <person name="Earl A."/>
            <person name="Ward D."/>
            <person name="Feldgarden M."/>
            <person name="Gevers D."/>
            <person name="Finegold S.M."/>
            <person name="Summanen P.H."/>
            <person name="Molitoris D.R."/>
            <person name="Song M."/>
            <person name="Daigneault M."/>
            <person name="Allen-Vercoe E."/>
            <person name="Young S.K."/>
            <person name="Zeng Q."/>
            <person name="Gargeya S."/>
            <person name="Fitzgerald M."/>
            <person name="Haas B."/>
            <person name="Abouelleil A."/>
            <person name="Alvarado L."/>
            <person name="Arachchi H.M."/>
            <person name="Berlin A."/>
            <person name="Brown A."/>
            <person name="Chapman S.B."/>
            <person name="Chen Z."/>
            <person name="Dunbar C."/>
            <person name="Freedman E."/>
            <person name="Gearin G."/>
            <person name="Gellesch M."/>
            <person name="Goldberg J."/>
            <person name="Griggs A."/>
            <person name="Gujja S."/>
            <person name="Heiman D."/>
            <person name="Howarth C."/>
            <person name="Larson L."/>
            <person name="Lui A."/>
            <person name="MacDonald P.J.P."/>
            <person name="Montmayeur A."/>
            <person name="Murphy C."/>
            <person name="Neiman D."/>
            <person name="Pearson M."/>
            <person name="Priest M."/>
            <person name="Roberts A."/>
            <person name="Saif S."/>
            <person name="Shea T."/>
            <person name="Shenoy N."/>
            <person name="Sisk P."/>
            <person name="Stolte C."/>
            <person name="Sykes S."/>
            <person name="Wortman J."/>
            <person name="Nusbaum C."/>
            <person name="Birren B."/>
        </authorList>
    </citation>
    <scope>NUCLEOTIDE SEQUENCE [LARGE SCALE GENOMIC DNA]</scope>
    <source>
        <strain evidence="3 4">WAL-18680</strain>
    </source>
</reference>
<keyword evidence="4" id="KW-1185">Reference proteome</keyword>
<dbReference type="Proteomes" id="UP000005384">
    <property type="component" value="Unassembled WGS sequence"/>
</dbReference>
<gene>
    <name evidence="3" type="ORF">HMPREF9473_03347</name>
</gene>
<protein>
    <recommendedName>
        <fullName evidence="2">PTS EIIB type-2 domain-containing protein</fullName>
    </recommendedName>
</protein>
<dbReference type="PATRIC" id="fig|742737.3.peg.3326"/>
<name>G5IIL9_9FIRM</name>
<dbReference type="InterPro" id="IPR003501">
    <property type="entry name" value="PTS_EIIB_2/3"/>
</dbReference>
<comment type="caution">
    <text evidence="3">The sequence shown here is derived from an EMBL/GenBank/DDBJ whole genome shotgun (WGS) entry which is preliminary data.</text>
</comment>
<evidence type="ECO:0000313" key="4">
    <source>
        <dbReference type="Proteomes" id="UP000005384"/>
    </source>
</evidence>
<dbReference type="SUPFAM" id="SSF52794">
    <property type="entry name" value="PTS system IIB component-like"/>
    <property type="match status" value="1"/>
</dbReference>
<evidence type="ECO:0000259" key="2">
    <source>
        <dbReference type="PROSITE" id="PS51099"/>
    </source>
</evidence>
<dbReference type="RefSeq" id="WP_006781327.1">
    <property type="nucleotide sequence ID" value="NZ_CP040506.1"/>
</dbReference>
<dbReference type="HOGENOM" id="CLU_2232852_0_0_9"/>
<dbReference type="GO" id="GO:0008982">
    <property type="term" value="F:protein-N(PI)-phosphohistidine-sugar phosphotransferase activity"/>
    <property type="evidence" value="ECO:0007669"/>
    <property type="project" value="InterPro"/>
</dbReference>
<feature type="domain" description="PTS EIIB type-2" evidence="2">
    <location>
        <begin position="1"/>
        <end position="97"/>
    </location>
</feature>
<dbReference type="OrthoDB" id="9808134at2"/>